<dbReference type="Proteomes" id="UP000469558">
    <property type="component" value="Unassembled WGS sequence"/>
</dbReference>
<dbReference type="InterPro" id="IPR050312">
    <property type="entry name" value="IolE/XylAMocC-like"/>
</dbReference>
<evidence type="ECO:0000313" key="2">
    <source>
        <dbReference type="EMBL" id="TVY53860.1"/>
    </source>
</evidence>
<feature type="domain" description="Xylose isomerase-like TIM barrel" evidence="1">
    <location>
        <begin position="24"/>
        <end position="184"/>
    </location>
</feature>
<organism evidence="2 3">
    <name type="scientific">Lachnellula suecica</name>
    <dbReference type="NCBI Taxonomy" id="602035"/>
    <lineage>
        <taxon>Eukaryota</taxon>
        <taxon>Fungi</taxon>
        <taxon>Dikarya</taxon>
        <taxon>Ascomycota</taxon>
        <taxon>Pezizomycotina</taxon>
        <taxon>Leotiomycetes</taxon>
        <taxon>Helotiales</taxon>
        <taxon>Lachnaceae</taxon>
        <taxon>Lachnellula</taxon>
    </lineage>
</organism>
<gene>
    <name evidence="2" type="primary">qa-4_1</name>
    <name evidence="2" type="ORF">LSUE1_G009635</name>
</gene>
<dbReference type="InterPro" id="IPR036237">
    <property type="entry name" value="Xyl_isomerase-like_sf"/>
</dbReference>
<evidence type="ECO:0000259" key="1">
    <source>
        <dbReference type="Pfam" id="PF01261"/>
    </source>
</evidence>
<dbReference type="InterPro" id="IPR013022">
    <property type="entry name" value="Xyl_isomerase-like_TIM-brl"/>
</dbReference>
<proteinExistence type="predicted"/>
<protein>
    <submittedName>
        <fullName evidence="2">3-dehydroshikimate dehydratase</fullName>
    </submittedName>
</protein>
<accession>A0A8T9BVF6</accession>
<dbReference type="Gene3D" id="3.20.20.150">
    <property type="entry name" value="Divalent-metal-dependent TIM barrel enzymes"/>
    <property type="match status" value="1"/>
</dbReference>
<keyword evidence="3" id="KW-1185">Reference proteome</keyword>
<evidence type="ECO:0000313" key="3">
    <source>
        <dbReference type="Proteomes" id="UP000469558"/>
    </source>
</evidence>
<feature type="non-terminal residue" evidence="2">
    <location>
        <position position="1"/>
    </location>
</feature>
<name>A0A8T9BVF6_9HELO</name>
<dbReference type="Pfam" id="PF01261">
    <property type="entry name" value="AP_endonuc_2"/>
    <property type="match status" value="1"/>
</dbReference>
<dbReference type="OrthoDB" id="5360893at2759"/>
<reference evidence="2 3" key="1">
    <citation type="submission" date="2018-05" db="EMBL/GenBank/DDBJ databases">
        <title>Genome sequencing and assembly of the regulated plant pathogen Lachnellula willkommii and related sister species for the development of diagnostic species identification markers.</title>
        <authorList>
            <person name="Giroux E."/>
            <person name="Bilodeau G."/>
        </authorList>
    </citation>
    <scope>NUCLEOTIDE SEQUENCE [LARGE SCALE GENOMIC DNA]</scope>
    <source>
        <strain evidence="2 3">CBS 268.59</strain>
    </source>
</reference>
<comment type="caution">
    <text evidence="2">The sequence shown here is derived from an EMBL/GenBank/DDBJ whole genome shotgun (WGS) entry which is preliminary data.</text>
</comment>
<dbReference type="PANTHER" id="PTHR12110:SF57">
    <property type="entry name" value="DIOXYGENASE, PUTATIVE-RELATED"/>
    <property type="match status" value="1"/>
</dbReference>
<dbReference type="AlphaFoldDB" id="A0A8T9BVF6"/>
<dbReference type="EMBL" id="QGMK01003181">
    <property type="protein sequence ID" value="TVY53860.1"/>
    <property type="molecule type" value="Genomic_DNA"/>
</dbReference>
<dbReference type="SUPFAM" id="SSF51658">
    <property type="entry name" value="Xylose isomerase-like"/>
    <property type="match status" value="1"/>
</dbReference>
<dbReference type="PANTHER" id="PTHR12110">
    <property type="entry name" value="HYDROXYPYRUVATE ISOMERASE"/>
    <property type="match status" value="1"/>
</dbReference>
<sequence>MSYRPAIASMSLGRAWVHDLPPKFTAAATAGLPAIEIFFEDLLYLARSLPGGATPSNQLLAAHKIRALADSLNLEIMGIGPFANVEGLLCPIAKAEKLVELELWFSIARVLGTDVIQIPSTFQTEAFTGDLDAIVKDLRAIADIGACQNPPFRFAYENLCFGTYNSTWESAWAVVKGVDRANFG</sequence>